<dbReference type="PROSITE" id="PS50060">
    <property type="entry name" value="MAM_2"/>
    <property type="match status" value="1"/>
</dbReference>
<accession>A0A915EJ03</accession>
<feature type="domain" description="MAM" evidence="3">
    <location>
        <begin position="29"/>
        <end position="209"/>
    </location>
</feature>
<proteinExistence type="predicted"/>
<dbReference type="Pfam" id="PF00629">
    <property type="entry name" value="MAM"/>
    <property type="match status" value="1"/>
</dbReference>
<dbReference type="InterPro" id="IPR000998">
    <property type="entry name" value="MAM_dom"/>
</dbReference>
<evidence type="ECO:0000256" key="2">
    <source>
        <dbReference type="SAM" id="SignalP"/>
    </source>
</evidence>
<organism evidence="4 5">
    <name type="scientific">Ditylenchus dipsaci</name>
    <dbReference type="NCBI Taxonomy" id="166011"/>
    <lineage>
        <taxon>Eukaryota</taxon>
        <taxon>Metazoa</taxon>
        <taxon>Ecdysozoa</taxon>
        <taxon>Nematoda</taxon>
        <taxon>Chromadorea</taxon>
        <taxon>Rhabditida</taxon>
        <taxon>Tylenchina</taxon>
        <taxon>Tylenchomorpha</taxon>
        <taxon>Sphaerularioidea</taxon>
        <taxon>Anguinidae</taxon>
        <taxon>Anguininae</taxon>
        <taxon>Ditylenchus</taxon>
    </lineage>
</organism>
<name>A0A915EJ03_9BILA</name>
<feature type="chain" id="PRO_5036903278" evidence="2">
    <location>
        <begin position="26"/>
        <end position="683"/>
    </location>
</feature>
<feature type="region of interest" description="Disordered" evidence="1">
    <location>
        <begin position="505"/>
        <end position="528"/>
    </location>
</feature>
<keyword evidence="4" id="KW-1185">Reference proteome</keyword>
<evidence type="ECO:0000259" key="3">
    <source>
        <dbReference type="PROSITE" id="PS50060"/>
    </source>
</evidence>
<dbReference type="SMART" id="SM00137">
    <property type="entry name" value="MAM"/>
    <property type="match status" value="1"/>
</dbReference>
<dbReference type="Gene3D" id="2.60.120.200">
    <property type="match status" value="1"/>
</dbReference>
<keyword evidence="2" id="KW-0732">Signal</keyword>
<evidence type="ECO:0000313" key="5">
    <source>
        <dbReference type="WBParaSite" id="jg6402"/>
    </source>
</evidence>
<reference evidence="5" key="1">
    <citation type="submission" date="2022-11" db="UniProtKB">
        <authorList>
            <consortium name="WormBaseParasite"/>
        </authorList>
    </citation>
    <scope>IDENTIFICATION</scope>
</reference>
<sequence>MRRKNFPPPPILLLLILDQIYFTAPKSLLDCAFDHLSNSQDSGFCQWQPSSRQEGAGAQLWHTGNAVLVDSANSVIRSPSQPFSYPFKSKNGGALPNNRFAYVQGQGAKGPTEGAIQSPLLEAEDGMVEHQDLKFSYWKANASPTLDICIKYNADEELRCIDSIQGPGQNQWIRRAVELPLNELPFRVVFRARNVVSAEDIVCIDDVQLVTSFKGVSDRGDFRRSRDDQFVEGHVRQEEEGGAEYTASQGLVPLMQMNNFGMQPSPPPVAPIKSQLPVFLHSKSVDTPEKRMNMMQSAPITPPIINPLSQMNALPFAKSKQIPNTSMFVKPPSSNTVFPEFPSFSEGLHPTGNEKPLLAESTAFCKAIKCSFLDHTCLWKLGPTWKPSDGNIAKDSAGEDSVTSAQFKAPLASFVEFDLWMSDDSHLMVLEELDAAHEEDEEIMLPTMAGTVFECLCALLPPSPGQVPQHLTYQSFITLSNTRLVNGDGEELACETVFHSEKEEDPVHPGIEHSSSWQGTAPLLGNPWQNHLQRQQPQSGFAFSPTIDMGVPPIEELAANLNTPANNIFRLKDLRPPEANTKTKGKTLGELIGIVAGQPVLEQQLRLLAQHLGFDANSTPDAQTLETLKRFLGTRLLPGKGLLGQLPSSVTSAVSQNGSVPVSSARSALSHHHPLRNTWLVFL</sequence>
<dbReference type="InterPro" id="IPR013320">
    <property type="entry name" value="ConA-like_dom_sf"/>
</dbReference>
<evidence type="ECO:0000256" key="1">
    <source>
        <dbReference type="SAM" id="MobiDB-lite"/>
    </source>
</evidence>
<dbReference type="WBParaSite" id="jg6402">
    <property type="protein sequence ID" value="jg6402"/>
    <property type="gene ID" value="jg6402"/>
</dbReference>
<evidence type="ECO:0000313" key="4">
    <source>
        <dbReference type="Proteomes" id="UP000887574"/>
    </source>
</evidence>
<dbReference type="AlphaFoldDB" id="A0A915EJ03"/>
<protein>
    <submittedName>
        <fullName evidence="5">MAM domain-containing protein</fullName>
    </submittedName>
</protein>
<dbReference type="Proteomes" id="UP000887574">
    <property type="component" value="Unplaced"/>
</dbReference>
<dbReference type="SUPFAM" id="SSF49899">
    <property type="entry name" value="Concanavalin A-like lectins/glucanases"/>
    <property type="match status" value="1"/>
</dbReference>
<feature type="signal peptide" evidence="2">
    <location>
        <begin position="1"/>
        <end position="25"/>
    </location>
</feature>
<dbReference type="GO" id="GO:0016020">
    <property type="term" value="C:membrane"/>
    <property type="evidence" value="ECO:0007669"/>
    <property type="project" value="InterPro"/>
</dbReference>